<reference evidence="3" key="1">
    <citation type="submission" date="2016-11" db="EMBL/GenBank/DDBJ databases">
        <authorList>
            <person name="Varghese N."/>
            <person name="Submissions S."/>
        </authorList>
    </citation>
    <scope>NUCLEOTIDE SEQUENCE [LARGE SCALE GENOMIC DNA]</scope>
    <source>
        <strain evidence="3">DSM 24579</strain>
    </source>
</reference>
<proteinExistence type="predicted"/>
<evidence type="ECO:0000313" key="2">
    <source>
        <dbReference type="EMBL" id="SHG71845.1"/>
    </source>
</evidence>
<protein>
    <submittedName>
        <fullName evidence="2">Uncharacterized protein</fullName>
    </submittedName>
</protein>
<dbReference type="EMBL" id="FQVT01000024">
    <property type="protein sequence ID" value="SHG71845.1"/>
    <property type="molecule type" value="Genomic_DNA"/>
</dbReference>
<organism evidence="2 3">
    <name type="scientific">Salegentibacter echinorum</name>
    <dbReference type="NCBI Taxonomy" id="1073325"/>
    <lineage>
        <taxon>Bacteria</taxon>
        <taxon>Pseudomonadati</taxon>
        <taxon>Bacteroidota</taxon>
        <taxon>Flavobacteriia</taxon>
        <taxon>Flavobacteriales</taxon>
        <taxon>Flavobacteriaceae</taxon>
        <taxon>Salegentibacter</taxon>
    </lineage>
</organism>
<keyword evidence="3" id="KW-1185">Reference proteome</keyword>
<dbReference type="STRING" id="1073325.SAMN05444483_12417"/>
<dbReference type="OrthoDB" id="1431622at2"/>
<name>A0A1M5M3K0_SALEC</name>
<evidence type="ECO:0000313" key="3">
    <source>
        <dbReference type="Proteomes" id="UP000183945"/>
    </source>
</evidence>
<evidence type="ECO:0000256" key="1">
    <source>
        <dbReference type="SAM" id="Coils"/>
    </source>
</evidence>
<feature type="coiled-coil region" evidence="1">
    <location>
        <begin position="9"/>
        <end position="36"/>
    </location>
</feature>
<dbReference type="RefSeq" id="WP_072881868.1">
    <property type="nucleotide sequence ID" value="NZ_FQVT01000024.1"/>
</dbReference>
<dbReference type="Proteomes" id="UP000183945">
    <property type="component" value="Unassembled WGS sequence"/>
</dbReference>
<dbReference type="AlphaFoldDB" id="A0A1M5M3K0"/>
<accession>A0A1M5M3K0</accession>
<gene>
    <name evidence="2" type="ORF">SAMN05444483_12417</name>
</gene>
<keyword evidence="1" id="KW-0175">Coiled coil</keyword>
<sequence length="138" mass="16512">MNHSFQDHHDEHEIQMLSIQSEAQQWEERLSLMNEEISFYLDILSSALNNNVSVTINRENAKHLDDELQAINKINEAHLSTFFDYKNKLEGLKECDDVQCENFYLKDHLIFKEKLMQHFKSFRAIKLLIFKYLRLSFS</sequence>